<feature type="compositionally biased region" description="Low complexity" evidence="1">
    <location>
        <begin position="639"/>
        <end position="662"/>
    </location>
</feature>
<protein>
    <submittedName>
        <fullName evidence="3">Uncharacterized protein</fullName>
    </submittedName>
</protein>
<dbReference type="Proteomes" id="UP000019804">
    <property type="component" value="Unassembled WGS sequence"/>
</dbReference>
<dbReference type="PANTHER" id="PTHR38122:SF1">
    <property type="entry name" value="GLYCOPROTEIN X"/>
    <property type="match status" value="1"/>
</dbReference>
<sequence>MKISISVAWLSLLATSAFARSTSTYDSEMLTPVPTPPAVIRGLPAGELERVTVTITVGVSVWLGDSETCTGAPAGTVTDTVTNSITDTVTRTVFETGKVTVTDTVSAPAATVTDVSTKTVTDTVSGPAATATDVSTKTVTDTVSAPATAVTDVSTKTVTIDQSSVPTSTVRTTVSGSTVTSTVDGPTVTTTIGGSTITSTVSGSTVTSTVGGSTVTDASTVTITMGESTVAAPGTTFPGTTVVTSEMIPGSVTTIPGSVTTLPASTLTTFISQPASTVTLSGGTSTLPGSITTATITRPGGTVTVVGSTAIVDTITAPETTEAAPMTVTEITSGQGTTLTQSSVGTTTVSISVCSSLISNPTYTPATQLPADYTWGCPPGYLCRPPHTGDRAGCIAEAGVPADGYVCAPSDCIPAPPLIYNQSVATDEDGNRFNISKDYYNLDPDDFGLGYSIFQVLGSAASKRKRDTKSFWDFLVGQNAKRDISDLPGKCYNGCNEAAQMPQSIGKTPELCESDSFTTELGLCKKCISNNADSDSDDRYSQIMLPTFAQYLNFCSGLATTSTSTAAGTTATSTAASIEATTTSTLATNGTITTITQTGETTSTAPTTPVAGLSTITVEVCRTESASTKGPMATGNVDSSSITISSSPSGTATPSASSTSSNAAVSTVGVPHKGLLSLLLALFAIPFF</sequence>
<name>A0A017SJ34_ASPRC</name>
<keyword evidence="2" id="KW-0732">Signal</keyword>
<dbReference type="AlphaFoldDB" id="A0A017SJ34"/>
<gene>
    <name evidence="3" type="ORF">EURHEDRAFT_410551</name>
</gene>
<feature type="chain" id="PRO_5001499558" evidence="2">
    <location>
        <begin position="20"/>
        <end position="688"/>
    </location>
</feature>
<evidence type="ECO:0000256" key="1">
    <source>
        <dbReference type="SAM" id="MobiDB-lite"/>
    </source>
</evidence>
<dbReference type="HOGENOM" id="CLU_400055_0_0_1"/>
<evidence type="ECO:0000256" key="2">
    <source>
        <dbReference type="SAM" id="SignalP"/>
    </source>
</evidence>
<organism evidence="3 4">
    <name type="scientific">Aspergillus ruber (strain CBS 135680)</name>
    <dbReference type="NCBI Taxonomy" id="1388766"/>
    <lineage>
        <taxon>Eukaryota</taxon>
        <taxon>Fungi</taxon>
        <taxon>Dikarya</taxon>
        <taxon>Ascomycota</taxon>
        <taxon>Pezizomycotina</taxon>
        <taxon>Eurotiomycetes</taxon>
        <taxon>Eurotiomycetidae</taxon>
        <taxon>Eurotiales</taxon>
        <taxon>Aspergillaceae</taxon>
        <taxon>Aspergillus</taxon>
        <taxon>Aspergillus subgen. Aspergillus</taxon>
    </lineage>
</organism>
<evidence type="ECO:0000313" key="4">
    <source>
        <dbReference type="Proteomes" id="UP000019804"/>
    </source>
</evidence>
<dbReference type="OrthoDB" id="5414836at2759"/>
<dbReference type="EMBL" id="KK088417">
    <property type="protein sequence ID" value="EYE96771.1"/>
    <property type="molecule type" value="Genomic_DNA"/>
</dbReference>
<dbReference type="RefSeq" id="XP_040640459.1">
    <property type="nucleotide sequence ID" value="XM_040781388.1"/>
</dbReference>
<feature type="region of interest" description="Disordered" evidence="1">
    <location>
        <begin position="625"/>
        <end position="662"/>
    </location>
</feature>
<proteinExistence type="predicted"/>
<dbReference type="PANTHER" id="PTHR38122">
    <property type="entry name" value="GLYCOPROTEIN X"/>
    <property type="match status" value="1"/>
</dbReference>
<keyword evidence="4" id="KW-1185">Reference proteome</keyword>
<evidence type="ECO:0000313" key="3">
    <source>
        <dbReference type="EMBL" id="EYE96771.1"/>
    </source>
</evidence>
<reference evidence="4" key="1">
    <citation type="journal article" date="2014" name="Nat. Commun.">
        <title>Genomic adaptations of the halophilic Dead Sea filamentous fungus Eurotium rubrum.</title>
        <authorList>
            <person name="Kis-Papo T."/>
            <person name="Weig A.R."/>
            <person name="Riley R."/>
            <person name="Persoh D."/>
            <person name="Salamov A."/>
            <person name="Sun H."/>
            <person name="Lipzen A."/>
            <person name="Wasser S.P."/>
            <person name="Rambold G."/>
            <person name="Grigoriev I.V."/>
            <person name="Nevo E."/>
        </authorList>
    </citation>
    <scope>NUCLEOTIDE SEQUENCE [LARGE SCALE GENOMIC DNA]</scope>
    <source>
        <strain evidence="4">CBS 135680</strain>
    </source>
</reference>
<accession>A0A017SJ34</accession>
<dbReference type="GeneID" id="63696512"/>
<dbReference type="STRING" id="1388766.A0A017SJ34"/>
<feature type="signal peptide" evidence="2">
    <location>
        <begin position="1"/>
        <end position="19"/>
    </location>
</feature>